<keyword evidence="2" id="KW-0805">Transcription regulation</keyword>
<dbReference type="InterPro" id="IPR000847">
    <property type="entry name" value="LysR_HTH_N"/>
</dbReference>
<dbReference type="RefSeq" id="WP_210088354.1">
    <property type="nucleotide sequence ID" value="NZ_JAGGKG010000004.1"/>
</dbReference>
<dbReference type="PANTHER" id="PTHR30126">
    <property type="entry name" value="HTH-TYPE TRANSCRIPTIONAL REGULATOR"/>
    <property type="match status" value="1"/>
</dbReference>
<dbReference type="Pfam" id="PF00126">
    <property type="entry name" value="HTH_1"/>
    <property type="match status" value="1"/>
</dbReference>
<dbReference type="Pfam" id="PF03466">
    <property type="entry name" value="LysR_substrate"/>
    <property type="match status" value="1"/>
</dbReference>
<evidence type="ECO:0000256" key="4">
    <source>
        <dbReference type="ARBA" id="ARBA00023163"/>
    </source>
</evidence>
<evidence type="ECO:0000256" key="2">
    <source>
        <dbReference type="ARBA" id="ARBA00023015"/>
    </source>
</evidence>
<name>A0ABS4FQ19_9BACL</name>
<evidence type="ECO:0000259" key="5">
    <source>
        <dbReference type="PROSITE" id="PS50931"/>
    </source>
</evidence>
<keyword evidence="3 6" id="KW-0238">DNA-binding</keyword>
<keyword evidence="4" id="KW-0804">Transcription</keyword>
<dbReference type="CDD" id="cd08442">
    <property type="entry name" value="PBP2_YofA_SoxR_like"/>
    <property type="match status" value="1"/>
</dbReference>
<dbReference type="SUPFAM" id="SSF46785">
    <property type="entry name" value="Winged helix' DNA-binding domain"/>
    <property type="match status" value="1"/>
</dbReference>
<dbReference type="Gene3D" id="3.40.190.290">
    <property type="match status" value="1"/>
</dbReference>
<dbReference type="InterPro" id="IPR036388">
    <property type="entry name" value="WH-like_DNA-bd_sf"/>
</dbReference>
<evidence type="ECO:0000313" key="7">
    <source>
        <dbReference type="Proteomes" id="UP001519272"/>
    </source>
</evidence>
<dbReference type="Gene3D" id="1.10.10.10">
    <property type="entry name" value="Winged helix-like DNA-binding domain superfamily/Winged helix DNA-binding domain"/>
    <property type="match status" value="1"/>
</dbReference>
<dbReference type="EMBL" id="JAGGKG010000004">
    <property type="protein sequence ID" value="MBP1904688.1"/>
    <property type="molecule type" value="Genomic_DNA"/>
</dbReference>
<dbReference type="PANTHER" id="PTHR30126:SF40">
    <property type="entry name" value="HTH-TYPE TRANSCRIPTIONAL REGULATOR GLTR"/>
    <property type="match status" value="1"/>
</dbReference>
<dbReference type="PROSITE" id="PS50931">
    <property type="entry name" value="HTH_LYSR"/>
    <property type="match status" value="1"/>
</dbReference>
<dbReference type="Proteomes" id="UP001519272">
    <property type="component" value="Unassembled WGS sequence"/>
</dbReference>
<dbReference type="SUPFAM" id="SSF53850">
    <property type="entry name" value="Periplasmic binding protein-like II"/>
    <property type="match status" value="1"/>
</dbReference>
<feature type="domain" description="HTH lysR-type" evidence="5">
    <location>
        <begin position="1"/>
        <end position="58"/>
    </location>
</feature>
<comment type="similarity">
    <text evidence="1">Belongs to the LysR transcriptional regulatory family.</text>
</comment>
<accession>A0ABS4FQ19</accession>
<dbReference type="InterPro" id="IPR036390">
    <property type="entry name" value="WH_DNA-bd_sf"/>
</dbReference>
<comment type="caution">
    <text evidence="6">The sequence shown here is derived from an EMBL/GenBank/DDBJ whole genome shotgun (WGS) entry which is preliminary data.</text>
</comment>
<reference evidence="6 7" key="1">
    <citation type="submission" date="2021-03" db="EMBL/GenBank/DDBJ databases">
        <title>Genomic Encyclopedia of Type Strains, Phase IV (KMG-IV): sequencing the most valuable type-strain genomes for metagenomic binning, comparative biology and taxonomic classification.</title>
        <authorList>
            <person name="Goeker M."/>
        </authorList>
    </citation>
    <scope>NUCLEOTIDE SEQUENCE [LARGE SCALE GENOMIC DNA]</scope>
    <source>
        <strain evidence="6 7">DSM 14349</strain>
    </source>
</reference>
<organism evidence="6 7">
    <name type="scientific">Paenibacillus turicensis</name>
    <dbReference type="NCBI Taxonomy" id="160487"/>
    <lineage>
        <taxon>Bacteria</taxon>
        <taxon>Bacillati</taxon>
        <taxon>Bacillota</taxon>
        <taxon>Bacilli</taxon>
        <taxon>Bacillales</taxon>
        <taxon>Paenibacillaceae</taxon>
        <taxon>Paenibacillus</taxon>
    </lineage>
</organism>
<proteinExistence type="inferred from homology"/>
<keyword evidence="7" id="KW-1185">Reference proteome</keyword>
<dbReference type="GO" id="GO:0003677">
    <property type="term" value="F:DNA binding"/>
    <property type="evidence" value="ECO:0007669"/>
    <property type="project" value="UniProtKB-KW"/>
</dbReference>
<evidence type="ECO:0000256" key="3">
    <source>
        <dbReference type="ARBA" id="ARBA00023125"/>
    </source>
</evidence>
<evidence type="ECO:0000256" key="1">
    <source>
        <dbReference type="ARBA" id="ARBA00009437"/>
    </source>
</evidence>
<dbReference type="InterPro" id="IPR005119">
    <property type="entry name" value="LysR_subst-bd"/>
</dbReference>
<evidence type="ECO:0000313" key="6">
    <source>
        <dbReference type="EMBL" id="MBP1904688.1"/>
    </source>
</evidence>
<gene>
    <name evidence="6" type="ORF">J2Z32_001311</name>
</gene>
<protein>
    <submittedName>
        <fullName evidence="6">DNA-binding transcriptional LysR family regulator</fullName>
    </submittedName>
</protein>
<sequence>MDINDLRIFQVVANHASISKAAKELSYVQSNVTARIKLLEKELKTPLFDRHKRGVSLNSEGKRLLEYTKTILTAFDEMQRYFHSTSQPAGIMDIGVVETVSIFPALLSQYCSKYPDVDLSIQSGVTNHLIEKVLEGELDGAIVTGPIQHPFIEQHEVIQEELVLVSKSKHFSLEEITQKPMLLYNKGCGYRQRLEGWLKDAGIIPKRIMEFGTFDMILAGVQAGIGLTILPKTAVAHLTDSSAVFCHPVPASYRKITTVFIHRKDIYLTSTIQAFIDMIKVSKI</sequence>